<protein>
    <submittedName>
        <fullName evidence="1">Uncharacterized protein</fullName>
    </submittedName>
</protein>
<dbReference type="RefSeq" id="WP_188391965.1">
    <property type="nucleotide sequence ID" value="NZ_BMEV01000027.1"/>
</dbReference>
<dbReference type="EMBL" id="BMEV01000027">
    <property type="protein sequence ID" value="GFZ75937.1"/>
    <property type="molecule type" value="Genomic_DNA"/>
</dbReference>
<name>A0A8J2TL24_9BACI</name>
<reference evidence="1" key="2">
    <citation type="submission" date="2020-09" db="EMBL/GenBank/DDBJ databases">
        <authorList>
            <person name="Sun Q."/>
            <person name="Zhou Y."/>
        </authorList>
    </citation>
    <scope>NUCLEOTIDE SEQUENCE</scope>
    <source>
        <strain evidence="1">CGMCC 1.12360</strain>
    </source>
</reference>
<gene>
    <name evidence="1" type="ORF">GCM10010978_16960</name>
</gene>
<accession>A0A8J2TL24</accession>
<comment type="caution">
    <text evidence="1">The sequence shown here is derived from an EMBL/GenBank/DDBJ whole genome shotgun (WGS) entry which is preliminary data.</text>
</comment>
<keyword evidence="2" id="KW-1185">Reference proteome</keyword>
<evidence type="ECO:0000313" key="1">
    <source>
        <dbReference type="EMBL" id="GFZ75937.1"/>
    </source>
</evidence>
<organism evidence="1 2">
    <name type="scientific">Compostibacillus humi</name>
    <dbReference type="NCBI Taxonomy" id="1245525"/>
    <lineage>
        <taxon>Bacteria</taxon>
        <taxon>Bacillati</taxon>
        <taxon>Bacillota</taxon>
        <taxon>Bacilli</taxon>
        <taxon>Bacillales</taxon>
        <taxon>Bacillaceae</taxon>
        <taxon>Compostibacillus</taxon>
    </lineage>
</organism>
<dbReference type="AlphaFoldDB" id="A0A8J2TL24"/>
<evidence type="ECO:0000313" key="2">
    <source>
        <dbReference type="Proteomes" id="UP000602050"/>
    </source>
</evidence>
<proteinExistence type="predicted"/>
<dbReference type="Proteomes" id="UP000602050">
    <property type="component" value="Unassembled WGS sequence"/>
</dbReference>
<sequence>MKRKATAGLLLLSILLTATIFGTWAYFSKTFKSEDNIAKAAVFDVDVVNKDGETIADADFDLDEDLYPGMETKEVYQFDIQRNNTELPLEYEVNLKKEGELFKEGSPVVITIERNVEGKWVEAEPELKFVPNSDVEQFRILADWPHSDNDIDFQGLTGKIHLQVIAKQTDGEEPAGPPYYTGAIEFKVTPNGRTYKTSNKEIDFYLNDDGEKVIEVSMGDGEADDPNAFENKVGDFRIVEEDGWFRVYTEKEYYASETQMWRVRPDAVDVSKAGVIRLAKVLGPYLSIESKELYDWYVGKK</sequence>
<reference evidence="1" key="1">
    <citation type="journal article" date="2014" name="Int. J. Syst. Evol. Microbiol.">
        <title>Complete genome sequence of Corynebacterium casei LMG S-19264T (=DSM 44701T), isolated from a smear-ripened cheese.</title>
        <authorList>
            <consortium name="US DOE Joint Genome Institute (JGI-PGF)"/>
            <person name="Walter F."/>
            <person name="Albersmeier A."/>
            <person name="Kalinowski J."/>
            <person name="Ruckert C."/>
        </authorList>
    </citation>
    <scope>NUCLEOTIDE SEQUENCE</scope>
    <source>
        <strain evidence="1">CGMCC 1.12360</strain>
    </source>
</reference>